<evidence type="ECO:0000313" key="3">
    <source>
        <dbReference type="Proteomes" id="UP000646946"/>
    </source>
</evidence>
<reference evidence="2 3" key="1">
    <citation type="journal article" name="Nat. Commun.">
        <title>Undinarchaeota illuminate DPANN phylogeny and the impact of gene transfer on archaeal evolution.</title>
        <authorList>
            <person name="Dombrowski N."/>
            <person name="Williams T.A."/>
            <person name="Sun J."/>
            <person name="Woodcroft B.J."/>
            <person name="Lee J.H."/>
            <person name="Minh B.Q."/>
            <person name="Rinke C."/>
            <person name="Spang A."/>
        </authorList>
    </citation>
    <scope>NUCLEOTIDE SEQUENCE [LARGE SCALE GENOMIC DNA]</scope>
    <source>
        <strain evidence="2">MAG_bin1129</strain>
    </source>
</reference>
<name>A0A832V9H8_9ARCH</name>
<keyword evidence="3" id="KW-1185">Reference proteome</keyword>
<dbReference type="Proteomes" id="UP000646946">
    <property type="component" value="Unassembled WGS sequence"/>
</dbReference>
<evidence type="ECO:0000259" key="1">
    <source>
        <dbReference type="Pfam" id="PF14251"/>
    </source>
</evidence>
<protein>
    <submittedName>
        <fullName evidence="2">DUF4346 domain-containing protein</fullName>
    </submittedName>
</protein>
<feature type="domain" description="DUF4346" evidence="1">
    <location>
        <begin position="33"/>
        <end position="112"/>
    </location>
</feature>
<sequence length="119" mass="13788">MTKYTVKLPYSLKSKILKEVKRITANGPIPWIEDPRGYFLIRINRKKKEIEVGFCERGNIVQVIITGKKPEEIYYAIFKEGLVTKFDHAAYLGKELEKAYIALKTGAKYVQDSDLELKF</sequence>
<accession>A0A832V9H8</accession>
<gene>
    <name evidence="2" type="ORF">H1016_00870</name>
</gene>
<dbReference type="InterPro" id="IPR025595">
    <property type="entry name" value="PterinBD-DUF4346"/>
</dbReference>
<dbReference type="Pfam" id="PF14251">
    <property type="entry name" value="PterinBD-DUF4346"/>
    <property type="match status" value="1"/>
</dbReference>
<dbReference type="AlphaFoldDB" id="A0A832V9H8"/>
<organism evidence="2 3">
    <name type="scientific">Candidatus Naiadarchaeum limnaeum</name>
    <dbReference type="NCBI Taxonomy" id="2756139"/>
    <lineage>
        <taxon>Archaea</taxon>
        <taxon>Candidatus Undinarchaeota</taxon>
        <taxon>Candidatus Undinarchaeia</taxon>
        <taxon>Candidatus Naiadarchaeales</taxon>
        <taxon>Candidatus Naiadarchaeaceae</taxon>
        <taxon>Candidatus Naiadarchaeum</taxon>
    </lineage>
</organism>
<comment type="caution">
    <text evidence="2">The sequence shown here is derived from an EMBL/GenBank/DDBJ whole genome shotgun (WGS) entry which is preliminary data.</text>
</comment>
<proteinExistence type="predicted"/>
<evidence type="ECO:0000313" key="2">
    <source>
        <dbReference type="EMBL" id="HIK00076.1"/>
    </source>
</evidence>
<dbReference type="EMBL" id="DVAB01000008">
    <property type="protein sequence ID" value="HIK00076.1"/>
    <property type="molecule type" value="Genomic_DNA"/>
</dbReference>